<name>A0A8T3ARN4_DENNO</name>
<keyword evidence="6 11" id="KW-1133">Transmembrane helix</keyword>
<feature type="transmembrane region" description="Helical" evidence="11">
    <location>
        <begin position="244"/>
        <end position="265"/>
    </location>
</feature>
<dbReference type="Pfam" id="PF13855">
    <property type="entry name" value="LRR_8"/>
    <property type="match status" value="1"/>
</dbReference>
<dbReference type="GO" id="GO:0016020">
    <property type="term" value="C:membrane"/>
    <property type="evidence" value="ECO:0007669"/>
    <property type="project" value="UniProtKB-SubCell"/>
</dbReference>
<dbReference type="PROSITE" id="PS50011">
    <property type="entry name" value="PROTEIN_KINASE_DOM"/>
    <property type="match status" value="1"/>
</dbReference>
<dbReference type="InterPro" id="IPR013210">
    <property type="entry name" value="LRR_N_plant-typ"/>
</dbReference>
<feature type="region of interest" description="Disordered" evidence="10">
    <location>
        <begin position="290"/>
        <end position="329"/>
    </location>
</feature>
<keyword evidence="2" id="KW-0433">Leucine-rich repeat</keyword>
<evidence type="ECO:0000256" key="3">
    <source>
        <dbReference type="ARBA" id="ARBA00022692"/>
    </source>
</evidence>
<reference evidence="14" key="1">
    <citation type="journal article" date="2022" name="Front. Genet.">
        <title>Chromosome-Scale Assembly of the Dendrobium nobile Genome Provides Insights Into the Molecular Mechanism of the Biosynthesis of the Medicinal Active Ingredient of Dendrobium.</title>
        <authorList>
            <person name="Xu Q."/>
            <person name="Niu S.-C."/>
            <person name="Li K.-L."/>
            <person name="Zheng P.-J."/>
            <person name="Zhang X.-J."/>
            <person name="Jia Y."/>
            <person name="Liu Y."/>
            <person name="Niu Y.-X."/>
            <person name="Yu L.-H."/>
            <person name="Chen D.-F."/>
            <person name="Zhang G.-Q."/>
        </authorList>
    </citation>
    <scope>NUCLEOTIDE SEQUENCE</scope>
    <source>
        <tissue evidence="14">Leaf</tissue>
    </source>
</reference>
<feature type="domain" description="Protein kinase" evidence="13">
    <location>
        <begin position="348"/>
        <end position="623"/>
    </location>
</feature>
<keyword evidence="9" id="KW-0325">Glycoprotein</keyword>
<feature type="region of interest" description="Disordered" evidence="10">
    <location>
        <begin position="622"/>
        <end position="678"/>
    </location>
</feature>
<dbReference type="PANTHER" id="PTHR48007:SF38">
    <property type="entry name" value="LEUCINE-RICH REPEAT PROTEIN KINASE FAMILY PROTEIN"/>
    <property type="match status" value="1"/>
</dbReference>
<dbReference type="Gene3D" id="3.80.10.10">
    <property type="entry name" value="Ribonuclease Inhibitor"/>
    <property type="match status" value="2"/>
</dbReference>
<dbReference type="OrthoDB" id="418615at2759"/>
<proteinExistence type="predicted"/>
<dbReference type="GO" id="GO:0004672">
    <property type="term" value="F:protein kinase activity"/>
    <property type="evidence" value="ECO:0007669"/>
    <property type="project" value="InterPro"/>
</dbReference>
<dbReference type="GO" id="GO:0005524">
    <property type="term" value="F:ATP binding"/>
    <property type="evidence" value="ECO:0007669"/>
    <property type="project" value="InterPro"/>
</dbReference>
<dbReference type="EMBL" id="JAGYWB010000014">
    <property type="protein sequence ID" value="KAI0499296.1"/>
    <property type="molecule type" value="Genomic_DNA"/>
</dbReference>
<evidence type="ECO:0000259" key="13">
    <source>
        <dbReference type="PROSITE" id="PS50011"/>
    </source>
</evidence>
<sequence>MAMAVAIALFSFLVLLVAPVAVADEAEVLLLLKASLTNANALSSWSPGNGVPCSHTSSWDGVTCDAGAVASLRLAGLGLSGSIDVNALARLPGLRSISLDDNSFSGPIPPFSRLHALKSIYISGNSFSGQIPDDFFIAASHLKKLWLSNNAFEGSIPSSLSKAVSLIELHLEGNHFTGGIPNLPMPTLASFNVSKNQLSGPIPSSLRKFNASAFAGNVGLCGPPLENICVGAAAAAGASSGSSAAAVGLLLVIILALGGVMAVAAKRRNNSGFKTLSLEHVTPGIDMAERREREAQQPEVTTSAAVAESTGKGKRSSSSVKGGRGSGENELVMVNEAKGTFVLSNLMKAAAEAMGNGGMGSAYKAVMANGLTLVVKRMNEMNRVGKETFEVEMRRLGRLSHPNVLPLLAYLYRKDKKLLISEYIPKGSLLYILHGDRGKDHAALNWPTRLKIIRGIAQGMAFLHSELNFIVIPHGNLKSANVLLGPDFDPLLVDYGFLPLVNPSHASQTMFAFKSPEILVNRHLSPKADVYCLGIIVLELLSGKIPSLYLNDTKGGTDLERWTNSVVAENIPWSIIDPFITQGFKSEVFEMEQMVRVGAELIDADMDRRPDMKEAARRIEEVAEKAEGRRKEDGSASAGLNESLMREAQTPAGLSGDGVGVRRTANTPKRSKSIEDYL</sequence>
<keyword evidence="3 11" id="KW-0812">Transmembrane</keyword>
<dbReference type="InterPro" id="IPR001611">
    <property type="entry name" value="Leu-rich_rpt"/>
</dbReference>
<keyword evidence="4 12" id="KW-0732">Signal</keyword>
<dbReference type="InterPro" id="IPR046959">
    <property type="entry name" value="PRK1-6/SRF4-like"/>
</dbReference>
<gene>
    <name evidence="14" type="ORF">KFK09_020199</name>
</gene>
<dbReference type="Gene3D" id="1.10.510.10">
    <property type="entry name" value="Transferase(Phosphotransferase) domain 1"/>
    <property type="match status" value="1"/>
</dbReference>
<dbReference type="Gene3D" id="3.30.200.20">
    <property type="entry name" value="Phosphorylase Kinase, domain 1"/>
    <property type="match status" value="1"/>
</dbReference>
<keyword evidence="8" id="KW-0675">Receptor</keyword>
<protein>
    <recommendedName>
        <fullName evidence="13">Protein kinase domain-containing protein</fullName>
    </recommendedName>
</protein>
<comment type="caution">
    <text evidence="14">The sequence shown here is derived from an EMBL/GenBank/DDBJ whole genome shotgun (WGS) entry which is preliminary data.</text>
</comment>
<evidence type="ECO:0000256" key="4">
    <source>
        <dbReference type="ARBA" id="ARBA00022729"/>
    </source>
</evidence>
<evidence type="ECO:0000313" key="15">
    <source>
        <dbReference type="Proteomes" id="UP000829196"/>
    </source>
</evidence>
<keyword evidence="15" id="KW-1185">Reference proteome</keyword>
<evidence type="ECO:0000256" key="7">
    <source>
        <dbReference type="ARBA" id="ARBA00023136"/>
    </source>
</evidence>
<dbReference type="Proteomes" id="UP000829196">
    <property type="component" value="Unassembled WGS sequence"/>
</dbReference>
<keyword evidence="7 11" id="KW-0472">Membrane</keyword>
<feature type="compositionally biased region" description="Basic and acidic residues" evidence="10">
    <location>
        <begin position="622"/>
        <end position="634"/>
    </location>
</feature>
<dbReference type="InterPro" id="IPR032675">
    <property type="entry name" value="LRR_dom_sf"/>
</dbReference>
<evidence type="ECO:0000256" key="11">
    <source>
        <dbReference type="SAM" id="Phobius"/>
    </source>
</evidence>
<evidence type="ECO:0000256" key="10">
    <source>
        <dbReference type="SAM" id="MobiDB-lite"/>
    </source>
</evidence>
<evidence type="ECO:0000256" key="1">
    <source>
        <dbReference type="ARBA" id="ARBA00004167"/>
    </source>
</evidence>
<dbReference type="PANTHER" id="PTHR48007">
    <property type="entry name" value="LEUCINE-RICH REPEAT RECEPTOR-LIKE PROTEIN KINASE PXC1"/>
    <property type="match status" value="1"/>
</dbReference>
<accession>A0A8T3ARN4</accession>
<evidence type="ECO:0000256" key="8">
    <source>
        <dbReference type="ARBA" id="ARBA00023170"/>
    </source>
</evidence>
<evidence type="ECO:0000313" key="14">
    <source>
        <dbReference type="EMBL" id="KAI0499296.1"/>
    </source>
</evidence>
<dbReference type="InterPro" id="IPR000719">
    <property type="entry name" value="Prot_kinase_dom"/>
</dbReference>
<dbReference type="SUPFAM" id="SSF56112">
    <property type="entry name" value="Protein kinase-like (PK-like)"/>
    <property type="match status" value="1"/>
</dbReference>
<dbReference type="AlphaFoldDB" id="A0A8T3ARN4"/>
<dbReference type="Pfam" id="PF00069">
    <property type="entry name" value="Pkinase"/>
    <property type="match status" value="1"/>
</dbReference>
<organism evidence="14 15">
    <name type="scientific">Dendrobium nobile</name>
    <name type="common">Orchid</name>
    <dbReference type="NCBI Taxonomy" id="94219"/>
    <lineage>
        <taxon>Eukaryota</taxon>
        <taxon>Viridiplantae</taxon>
        <taxon>Streptophyta</taxon>
        <taxon>Embryophyta</taxon>
        <taxon>Tracheophyta</taxon>
        <taxon>Spermatophyta</taxon>
        <taxon>Magnoliopsida</taxon>
        <taxon>Liliopsida</taxon>
        <taxon>Asparagales</taxon>
        <taxon>Orchidaceae</taxon>
        <taxon>Epidendroideae</taxon>
        <taxon>Malaxideae</taxon>
        <taxon>Dendrobiinae</taxon>
        <taxon>Dendrobium</taxon>
    </lineage>
</organism>
<feature type="chain" id="PRO_5035944812" description="Protein kinase domain-containing protein" evidence="12">
    <location>
        <begin position="24"/>
        <end position="678"/>
    </location>
</feature>
<comment type="subcellular location">
    <subcellularLocation>
        <location evidence="1">Membrane</location>
        <topology evidence="1">Single-pass membrane protein</topology>
    </subcellularLocation>
</comment>
<dbReference type="InterPro" id="IPR011009">
    <property type="entry name" value="Kinase-like_dom_sf"/>
</dbReference>
<dbReference type="FunFam" id="3.80.10.10:FF:000413">
    <property type="entry name" value="Inactive leucine-rich repeat receptor-like protein kinase"/>
    <property type="match status" value="1"/>
</dbReference>
<evidence type="ECO:0000256" key="5">
    <source>
        <dbReference type="ARBA" id="ARBA00022737"/>
    </source>
</evidence>
<evidence type="ECO:0000256" key="2">
    <source>
        <dbReference type="ARBA" id="ARBA00022614"/>
    </source>
</evidence>
<evidence type="ECO:0000256" key="6">
    <source>
        <dbReference type="ARBA" id="ARBA00022989"/>
    </source>
</evidence>
<keyword evidence="5" id="KW-0677">Repeat</keyword>
<dbReference type="SUPFAM" id="SSF52058">
    <property type="entry name" value="L domain-like"/>
    <property type="match status" value="1"/>
</dbReference>
<dbReference type="Pfam" id="PF08263">
    <property type="entry name" value="LRRNT_2"/>
    <property type="match status" value="1"/>
</dbReference>
<evidence type="ECO:0000256" key="12">
    <source>
        <dbReference type="SAM" id="SignalP"/>
    </source>
</evidence>
<feature type="signal peptide" evidence="12">
    <location>
        <begin position="1"/>
        <end position="23"/>
    </location>
</feature>
<evidence type="ECO:0000256" key="9">
    <source>
        <dbReference type="ARBA" id="ARBA00023180"/>
    </source>
</evidence>
<dbReference type="SMR" id="A0A8T3ARN4"/>